<evidence type="ECO:0000313" key="3">
    <source>
        <dbReference type="Proteomes" id="UP000326553"/>
    </source>
</evidence>
<dbReference type="InterPro" id="IPR029063">
    <property type="entry name" value="SAM-dependent_MTases_sf"/>
</dbReference>
<sequence length="282" mass="31421">MSAADLPRGPRDPEAYLRKNRELWRLWTPLKAASTQYDLAGFRAGGSRMRALERAEVGEVSGRSLLHLQCHVGIDTLSWARLGARVTGVDFAAEGVATARSLAADIDPSAVFVEADVLALPDHLDGHFDIVYTSHGVLGWLPDLRRWAEVVAHFIAPGGFVYVFESHPAAWMLDNRLDTAELRLRYSYFGEPEPLSFEYRSPTAVPDREVPGVEYAWGHSLGEIVSGLASAGLTIEFLHEWPFVAWRMLPCMVEHDDYWWRLPDGLPSIPLSFSLRASKPPA</sequence>
<accession>A0A5J6HDC2</accession>
<dbReference type="AlphaFoldDB" id="A0A5J6HDC2"/>
<dbReference type="CDD" id="cd02440">
    <property type="entry name" value="AdoMet_MTases"/>
    <property type="match status" value="1"/>
</dbReference>
<gene>
    <name evidence="2" type="ORF">CP975_02900</name>
</gene>
<dbReference type="InterPro" id="IPR041698">
    <property type="entry name" value="Methyltransf_25"/>
</dbReference>
<evidence type="ECO:0000313" key="2">
    <source>
        <dbReference type="EMBL" id="QEV16590.1"/>
    </source>
</evidence>
<dbReference type="SUPFAM" id="SSF53335">
    <property type="entry name" value="S-adenosyl-L-methionine-dependent methyltransferases"/>
    <property type="match status" value="1"/>
</dbReference>
<dbReference type="EMBL" id="CP023695">
    <property type="protein sequence ID" value="QEV16590.1"/>
    <property type="molecule type" value="Genomic_DNA"/>
</dbReference>
<dbReference type="Proteomes" id="UP000326553">
    <property type="component" value="Chromosome"/>
</dbReference>
<evidence type="ECO:0000259" key="1">
    <source>
        <dbReference type="Pfam" id="PF13649"/>
    </source>
</evidence>
<organism evidence="2 3">
    <name type="scientific">Streptomyces alboniger</name>
    <dbReference type="NCBI Taxonomy" id="132473"/>
    <lineage>
        <taxon>Bacteria</taxon>
        <taxon>Bacillati</taxon>
        <taxon>Actinomycetota</taxon>
        <taxon>Actinomycetes</taxon>
        <taxon>Kitasatosporales</taxon>
        <taxon>Streptomycetaceae</taxon>
        <taxon>Streptomyces</taxon>
        <taxon>Streptomyces aurantiacus group</taxon>
    </lineage>
</organism>
<keyword evidence="3" id="KW-1185">Reference proteome</keyword>
<dbReference type="Gene3D" id="3.40.50.150">
    <property type="entry name" value="Vaccinia Virus protein VP39"/>
    <property type="match status" value="1"/>
</dbReference>
<dbReference type="GO" id="GO:0008168">
    <property type="term" value="F:methyltransferase activity"/>
    <property type="evidence" value="ECO:0007669"/>
    <property type="project" value="UniProtKB-KW"/>
</dbReference>
<dbReference type="GO" id="GO:0032259">
    <property type="term" value="P:methylation"/>
    <property type="evidence" value="ECO:0007669"/>
    <property type="project" value="UniProtKB-KW"/>
</dbReference>
<dbReference type="Pfam" id="PF13649">
    <property type="entry name" value="Methyltransf_25"/>
    <property type="match status" value="1"/>
</dbReference>
<keyword evidence="2" id="KW-0808">Transferase</keyword>
<dbReference type="KEGG" id="salw:CP975_02900"/>
<dbReference type="OrthoDB" id="8385759at2"/>
<feature type="domain" description="Methyltransferase" evidence="1">
    <location>
        <begin position="66"/>
        <end position="159"/>
    </location>
</feature>
<proteinExistence type="predicted"/>
<reference evidence="2 3" key="1">
    <citation type="submission" date="2017-09" db="EMBL/GenBank/DDBJ databases">
        <authorList>
            <person name="Lee N."/>
            <person name="Cho B.-K."/>
        </authorList>
    </citation>
    <scope>NUCLEOTIDE SEQUENCE [LARGE SCALE GENOMIC DNA]</scope>
    <source>
        <strain evidence="2 3">ATCC 12461</strain>
    </source>
</reference>
<name>A0A5J6HDC2_STRAD</name>
<protein>
    <submittedName>
        <fullName evidence="2">Class I SAM-dependent methyltransferase</fullName>
    </submittedName>
</protein>
<keyword evidence="2" id="KW-0489">Methyltransferase</keyword>